<dbReference type="InterPro" id="IPR039840">
    <property type="entry name" value="NAA80"/>
</dbReference>
<organism evidence="2 3">
    <name type="scientific">Rhodanobacter aciditrophus</name>
    <dbReference type="NCBI Taxonomy" id="1623218"/>
    <lineage>
        <taxon>Bacteria</taxon>
        <taxon>Pseudomonadati</taxon>
        <taxon>Pseudomonadota</taxon>
        <taxon>Gammaproteobacteria</taxon>
        <taxon>Lysobacterales</taxon>
        <taxon>Rhodanobacteraceae</taxon>
        <taxon>Rhodanobacter</taxon>
    </lineage>
</organism>
<dbReference type="SUPFAM" id="SSF55729">
    <property type="entry name" value="Acyl-CoA N-acyltransferases (Nat)"/>
    <property type="match status" value="1"/>
</dbReference>
<comment type="caution">
    <text evidence="2">The sequence shown here is derived from an EMBL/GenBank/DDBJ whole genome shotgun (WGS) entry which is preliminary data.</text>
</comment>
<keyword evidence="3" id="KW-1185">Reference proteome</keyword>
<dbReference type="InterPro" id="IPR000182">
    <property type="entry name" value="GNAT_dom"/>
</dbReference>
<dbReference type="PANTHER" id="PTHR13538:SF4">
    <property type="entry name" value="N-ALPHA-ACETYLTRANSFERASE 80"/>
    <property type="match status" value="1"/>
</dbReference>
<name>A0ABW4B018_9GAMM</name>
<dbReference type="EMBL" id="JBHTMN010000003">
    <property type="protein sequence ID" value="MFD1382000.1"/>
    <property type="molecule type" value="Genomic_DNA"/>
</dbReference>
<keyword evidence="2" id="KW-0012">Acyltransferase</keyword>
<evidence type="ECO:0000259" key="1">
    <source>
        <dbReference type="PROSITE" id="PS51186"/>
    </source>
</evidence>
<dbReference type="Pfam" id="PF00583">
    <property type="entry name" value="Acetyltransf_1"/>
    <property type="match status" value="1"/>
</dbReference>
<dbReference type="PANTHER" id="PTHR13538">
    <property type="entry name" value="N-ACETYLTRANSFERASE 6"/>
    <property type="match status" value="1"/>
</dbReference>
<dbReference type="EC" id="2.3.-.-" evidence="2"/>
<keyword evidence="2" id="KW-0808">Transferase</keyword>
<reference evidence="3" key="1">
    <citation type="journal article" date="2019" name="Int. J. Syst. Evol. Microbiol.">
        <title>The Global Catalogue of Microorganisms (GCM) 10K type strain sequencing project: providing services to taxonomists for standard genome sequencing and annotation.</title>
        <authorList>
            <consortium name="The Broad Institute Genomics Platform"/>
            <consortium name="The Broad Institute Genome Sequencing Center for Infectious Disease"/>
            <person name="Wu L."/>
            <person name="Ma J."/>
        </authorList>
    </citation>
    <scope>NUCLEOTIDE SEQUENCE [LARGE SCALE GENOMIC DNA]</scope>
    <source>
        <strain evidence="3">JCM 30774</strain>
    </source>
</reference>
<feature type="domain" description="N-acetyltransferase" evidence="1">
    <location>
        <begin position="1"/>
        <end position="148"/>
    </location>
</feature>
<accession>A0ABW4B018</accession>
<sequence length="153" mass="17161">MAIRSASLNDWESICALVDAAYSPYIEIIGQAPAPMLADYQRCIQSQPTFVIEEENEILGLLVLEVSEKGFYIENVAISPIAQGRGFGKQLLLFAEAFGVEQGFSKIELYTNELMSQNIAIYNHYGYQETARLEEAGFKRVYMSKSLSRSTQN</sequence>
<dbReference type="Proteomes" id="UP001597059">
    <property type="component" value="Unassembled WGS sequence"/>
</dbReference>
<dbReference type="CDD" id="cd04301">
    <property type="entry name" value="NAT_SF"/>
    <property type="match status" value="1"/>
</dbReference>
<gene>
    <name evidence="2" type="ORF">ACFQ45_01390</name>
</gene>
<dbReference type="RefSeq" id="WP_377364556.1">
    <property type="nucleotide sequence ID" value="NZ_JBHTMN010000003.1"/>
</dbReference>
<evidence type="ECO:0000313" key="2">
    <source>
        <dbReference type="EMBL" id="MFD1382000.1"/>
    </source>
</evidence>
<dbReference type="PROSITE" id="PS51186">
    <property type="entry name" value="GNAT"/>
    <property type="match status" value="1"/>
</dbReference>
<dbReference type="GO" id="GO:0016746">
    <property type="term" value="F:acyltransferase activity"/>
    <property type="evidence" value="ECO:0007669"/>
    <property type="project" value="UniProtKB-KW"/>
</dbReference>
<dbReference type="Gene3D" id="3.40.630.30">
    <property type="match status" value="1"/>
</dbReference>
<dbReference type="InterPro" id="IPR016181">
    <property type="entry name" value="Acyl_CoA_acyltransferase"/>
</dbReference>
<protein>
    <submittedName>
        <fullName evidence="2">GNAT family N-acetyltransferase</fullName>
        <ecNumber evidence="2">2.3.-.-</ecNumber>
    </submittedName>
</protein>
<proteinExistence type="predicted"/>
<evidence type="ECO:0000313" key="3">
    <source>
        <dbReference type="Proteomes" id="UP001597059"/>
    </source>
</evidence>